<comment type="caution">
    <text evidence="2">The sequence shown here is derived from an EMBL/GenBank/DDBJ whole genome shotgun (WGS) entry which is preliminary data.</text>
</comment>
<organism evidence="2 3">
    <name type="scientific">Muraenolepis orangiensis</name>
    <name type="common">Patagonian moray cod</name>
    <dbReference type="NCBI Taxonomy" id="630683"/>
    <lineage>
        <taxon>Eukaryota</taxon>
        <taxon>Metazoa</taxon>
        <taxon>Chordata</taxon>
        <taxon>Craniata</taxon>
        <taxon>Vertebrata</taxon>
        <taxon>Euteleostomi</taxon>
        <taxon>Actinopterygii</taxon>
        <taxon>Neopterygii</taxon>
        <taxon>Teleostei</taxon>
        <taxon>Neoteleostei</taxon>
        <taxon>Acanthomorphata</taxon>
        <taxon>Zeiogadaria</taxon>
        <taxon>Gadariae</taxon>
        <taxon>Gadiformes</taxon>
        <taxon>Muraenolepidoidei</taxon>
        <taxon>Muraenolepididae</taxon>
        <taxon>Muraenolepis</taxon>
    </lineage>
</organism>
<accession>A0A9Q0EWX7</accession>
<feature type="non-terminal residue" evidence="2">
    <location>
        <position position="73"/>
    </location>
</feature>
<protein>
    <submittedName>
        <fullName evidence="2">Uncharacterized protein</fullName>
    </submittedName>
</protein>
<name>A0A9Q0EWX7_9TELE</name>
<feature type="region of interest" description="Disordered" evidence="1">
    <location>
        <begin position="1"/>
        <end position="73"/>
    </location>
</feature>
<dbReference type="Proteomes" id="UP001148018">
    <property type="component" value="Unassembled WGS sequence"/>
</dbReference>
<dbReference type="EMBL" id="JANIIK010000035">
    <property type="protein sequence ID" value="KAJ3613231.1"/>
    <property type="molecule type" value="Genomic_DNA"/>
</dbReference>
<evidence type="ECO:0000313" key="2">
    <source>
        <dbReference type="EMBL" id="KAJ3613231.1"/>
    </source>
</evidence>
<evidence type="ECO:0000313" key="3">
    <source>
        <dbReference type="Proteomes" id="UP001148018"/>
    </source>
</evidence>
<feature type="non-terminal residue" evidence="2">
    <location>
        <position position="1"/>
    </location>
</feature>
<dbReference type="AlphaFoldDB" id="A0A9Q0EWX7"/>
<sequence length="73" mass="7751">FGPTPGGSRLPNLLHGTSGPRWEGQNQGRPGSPRVRGPRAKGSPRVRGPRAKGSPRARGPRAKRVSLCLSFTL</sequence>
<evidence type="ECO:0000256" key="1">
    <source>
        <dbReference type="SAM" id="MobiDB-lite"/>
    </source>
</evidence>
<keyword evidence="3" id="KW-1185">Reference proteome</keyword>
<gene>
    <name evidence="2" type="ORF">NHX12_019481</name>
</gene>
<reference evidence="2" key="1">
    <citation type="submission" date="2022-07" db="EMBL/GenBank/DDBJ databases">
        <title>Chromosome-level genome of Muraenolepis orangiensis.</title>
        <authorList>
            <person name="Kim J."/>
        </authorList>
    </citation>
    <scope>NUCLEOTIDE SEQUENCE</scope>
    <source>
        <strain evidence="2">KU_S4_2022</strain>
        <tissue evidence="2">Muscle</tissue>
    </source>
</reference>
<feature type="compositionally biased region" description="Basic residues" evidence="1">
    <location>
        <begin position="36"/>
        <end position="64"/>
    </location>
</feature>
<proteinExistence type="predicted"/>